<feature type="domain" description="DUF397" evidence="1">
    <location>
        <begin position="4"/>
        <end position="54"/>
    </location>
</feature>
<dbReference type="RefSeq" id="WP_123664587.1">
    <property type="nucleotide sequence ID" value="NZ_RJKE01000001.1"/>
</dbReference>
<accession>A0A3N1CUU2</accession>
<organism evidence="2 3">
    <name type="scientific">Actinocorallia herbida</name>
    <dbReference type="NCBI Taxonomy" id="58109"/>
    <lineage>
        <taxon>Bacteria</taxon>
        <taxon>Bacillati</taxon>
        <taxon>Actinomycetota</taxon>
        <taxon>Actinomycetes</taxon>
        <taxon>Streptosporangiales</taxon>
        <taxon>Thermomonosporaceae</taxon>
        <taxon>Actinocorallia</taxon>
    </lineage>
</organism>
<dbReference type="EMBL" id="RJKE01000001">
    <property type="protein sequence ID" value="ROO85037.1"/>
    <property type="molecule type" value="Genomic_DNA"/>
</dbReference>
<proteinExistence type="predicted"/>
<comment type="caution">
    <text evidence="2">The sequence shown here is derived from an EMBL/GenBank/DDBJ whole genome shotgun (WGS) entry which is preliminary data.</text>
</comment>
<evidence type="ECO:0000259" key="1">
    <source>
        <dbReference type="Pfam" id="PF04149"/>
    </source>
</evidence>
<evidence type="ECO:0000313" key="2">
    <source>
        <dbReference type="EMBL" id="ROO85037.1"/>
    </source>
</evidence>
<keyword evidence="3" id="KW-1185">Reference proteome</keyword>
<dbReference type="InterPro" id="IPR007278">
    <property type="entry name" value="DUF397"/>
</dbReference>
<gene>
    <name evidence="2" type="ORF">EDD29_2572</name>
</gene>
<dbReference type="OrthoDB" id="3481589at2"/>
<dbReference type="AlphaFoldDB" id="A0A3N1CUU2"/>
<protein>
    <submittedName>
        <fullName evidence="2">Uncharacterized protein DUF397</fullName>
    </submittedName>
</protein>
<evidence type="ECO:0000313" key="3">
    <source>
        <dbReference type="Proteomes" id="UP000272400"/>
    </source>
</evidence>
<dbReference type="Proteomes" id="UP000272400">
    <property type="component" value="Unassembled WGS sequence"/>
</dbReference>
<name>A0A3N1CUU2_9ACTN</name>
<reference evidence="2 3" key="1">
    <citation type="submission" date="2018-11" db="EMBL/GenBank/DDBJ databases">
        <title>Sequencing the genomes of 1000 actinobacteria strains.</title>
        <authorList>
            <person name="Klenk H.-P."/>
        </authorList>
    </citation>
    <scope>NUCLEOTIDE SEQUENCE [LARGE SCALE GENOMIC DNA]</scope>
    <source>
        <strain evidence="2 3">DSM 44254</strain>
    </source>
</reference>
<dbReference type="Pfam" id="PF04149">
    <property type="entry name" value="DUF397"/>
    <property type="match status" value="1"/>
</dbReference>
<sequence>MNVEWRKSSHSGGVHDETCVEVAALASWVGVRDSKNVGVGYLSLTPGQFASLRARIVRAC</sequence>